<dbReference type="InterPro" id="IPR052017">
    <property type="entry name" value="TSUP"/>
</dbReference>
<evidence type="ECO:0000256" key="2">
    <source>
        <dbReference type="ARBA" id="ARBA00009142"/>
    </source>
</evidence>
<dbReference type="GO" id="GO:0005886">
    <property type="term" value="C:plasma membrane"/>
    <property type="evidence" value="ECO:0007669"/>
    <property type="project" value="UniProtKB-SubCell"/>
</dbReference>
<feature type="transmembrane region" description="Helical" evidence="8">
    <location>
        <begin position="79"/>
        <end position="99"/>
    </location>
</feature>
<feature type="transmembrane region" description="Helical" evidence="8">
    <location>
        <begin position="237"/>
        <end position="255"/>
    </location>
</feature>
<keyword evidence="5 8" id="KW-0812">Transmembrane</keyword>
<gene>
    <name evidence="9" type="ORF">F5544_26205</name>
</gene>
<feature type="transmembrane region" description="Helical" evidence="8">
    <location>
        <begin position="20"/>
        <end position="41"/>
    </location>
</feature>
<keyword evidence="3" id="KW-0813">Transport</keyword>
<dbReference type="KEGG" id="nah:F5544_26205"/>
<dbReference type="Proteomes" id="UP000503540">
    <property type="component" value="Chromosome"/>
</dbReference>
<reference evidence="9 10" key="1">
    <citation type="journal article" date="2019" name="ACS Chem. Biol.">
        <title>Identification and Mobilization of a Cryptic Antibiotic Biosynthesis Gene Locus from a Human-Pathogenic Nocardia Isolate.</title>
        <authorList>
            <person name="Herisse M."/>
            <person name="Ishida K."/>
            <person name="Porter J.L."/>
            <person name="Howden B."/>
            <person name="Hertweck C."/>
            <person name="Stinear T.P."/>
            <person name="Pidot S.J."/>
        </authorList>
    </citation>
    <scope>NUCLEOTIDE SEQUENCE [LARGE SCALE GENOMIC DNA]</scope>
    <source>
        <strain evidence="9 10">AUSMDU00012717</strain>
    </source>
</reference>
<keyword evidence="10" id="KW-1185">Reference proteome</keyword>
<comment type="subcellular location">
    <subcellularLocation>
        <location evidence="1 8">Cell membrane</location>
        <topology evidence="1 8">Multi-pass membrane protein</topology>
    </subcellularLocation>
</comment>
<keyword evidence="4 8" id="KW-1003">Cell membrane</keyword>
<organism evidence="9 10">
    <name type="scientific">Nocardia arthritidis</name>
    <dbReference type="NCBI Taxonomy" id="228602"/>
    <lineage>
        <taxon>Bacteria</taxon>
        <taxon>Bacillati</taxon>
        <taxon>Actinomycetota</taxon>
        <taxon>Actinomycetes</taxon>
        <taxon>Mycobacteriales</taxon>
        <taxon>Nocardiaceae</taxon>
        <taxon>Nocardia</taxon>
    </lineage>
</organism>
<keyword evidence="6 8" id="KW-1133">Transmembrane helix</keyword>
<feature type="transmembrane region" description="Helical" evidence="8">
    <location>
        <begin position="105"/>
        <end position="123"/>
    </location>
</feature>
<evidence type="ECO:0000256" key="6">
    <source>
        <dbReference type="ARBA" id="ARBA00022989"/>
    </source>
</evidence>
<sequence length="260" mass="26556">MSCRVSVTDWAVLLVATAGAGWVDAVVGGGGLIVLPTLLLVMPGIAPQTALGTNKLSSVMGTGAAVLTFARKVPIQWRIMLPAAGIAALMAACGAAAVSLIDKSLFIPIVMVVLAGVAVFVTLRPSIGVTMATHPPTRRKTLLVIGLAAGLIGGYDGLLGPGTGTFLIITFATMLGTEFVRAAAMAKVINCGSNIGALIYFGATGHIMFVLGLTMAAVNIAGSIVGSHMAMRNGAKFIRAVLLIVVVVMVVKLGWQQYNA</sequence>
<evidence type="ECO:0000256" key="1">
    <source>
        <dbReference type="ARBA" id="ARBA00004651"/>
    </source>
</evidence>
<feature type="transmembrane region" description="Helical" evidence="8">
    <location>
        <begin position="198"/>
        <end position="225"/>
    </location>
</feature>
<feature type="transmembrane region" description="Helical" evidence="8">
    <location>
        <begin position="143"/>
        <end position="160"/>
    </location>
</feature>
<dbReference type="PANTHER" id="PTHR30269:SF0">
    <property type="entry name" value="MEMBRANE TRANSPORTER PROTEIN YFCA-RELATED"/>
    <property type="match status" value="1"/>
</dbReference>
<name>A0A6G9YIG6_9NOCA</name>
<dbReference type="Pfam" id="PF01925">
    <property type="entry name" value="TauE"/>
    <property type="match status" value="1"/>
</dbReference>
<proteinExistence type="inferred from homology"/>
<protein>
    <recommendedName>
        <fullName evidence="8">Probable membrane transporter protein</fullName>
    </recommendedName>
</protein>
<keyword evidence="7 8" id="KW-0472">Membrane</keyword>
<feature type="transmembrane region" description="Helical" evidence="8">
    <location>
        <begin position="166"/>
        <end position="186"/>
    </location>
</feature>
<evidence type="ECO:0000256" key="5">
    <source>
        <dbReference type="ARBA" id="ARBA00022692"/>
    </source>
</evidence>
<evidence type="ECO:0000256" key="3">
    <source>
        <dbReference type="ARBA" id="ARBA00022448"/>
    </source>
</evidence>
<accession>A0A6G9YIG6</accession>
<dbReference type="EMBL" id="CP046172">
    <property type="protein sequence ID" value="QIS13095.1"/>
    <property type="molecule type" value="Genomic_DNA"/>
</dbReference>
<evidence type="ECO:0000256" key="4">
    <source>
        <dbReference type="ARBA" id="ARBA00022475"/>
    </source>
</evidence>
<evidence type="ECO:0000256" key="8">
    <source>
        <dbReference type="RuleBase" id="RU363041"/>
    </source>
</evidence>
<evidence type="ECO:0000313" key="9">
    <source>
        <dbReference type="EMBL" id="QIS13095.1"/>
    </source>
</evidence>
<evidence type="ECO:0000313" key="10">
    <source>
        <dbReference type="Proteomes" id="UP000503540"/>
    </source>
</evidence>
<dbReference type="PANTHER" id="PTHR30269">
    <property type="entry name" value="TRANSMEMBRANE PROTEIN YFCA"/>
    <property type="match status" value="1"/>
</dbReference>
<evidence type="ECO:0000256" key="7">
    <source>
        <dbReference type="ARBA" id="ARBA00023136"/>
    </source>
</evidence>
<dbReference type="InterPro" id="IPR002781">
    <property type="entry name" value="TM_pro_TauE-like"/>
</dbReference>
<comment type="similarity">
    <text evidence="2 8">Belongs to the 4-toluene sulfonate uptake permease (TSUP) (TC 2.A.102) family.</text>
</comment>
<dbReference type="AlphaFoldDB" id="A0A6G9YIG6"/>